<evidence type="ECO:0000313" key="19">
    <source>
        <dbReference type="Proteomes" id="UP000314986"/>
    </source>
</evidence>
<feature type="domain" description="Fibronectin type-III" evidence="17">
    <location>
        <begin position="3543"/>
        <end position="3643"/>
    </location>
</feature>
<keyword evidence="14" id="KW-0812">Transmembrane</keyword>
<dbReference type="Ensembl" id="ENSCMIT00000043310.1">
    <property type="protein sequence ID" value="ENSCMIP00000042691.1"/>
    <property type="gene ID" value="ENSCMIG00000017742.1"/>
</dbReference>
<dbReference type="InParanoid" id="A0A4W3JU77"/>
<dbReference type="FunFam" id="2.60.40.10:FF:001211">
    <property type="entry name" value="Usherin"/>
    <property type="match status" value="1"/>
</dbReference>
<keyword evidence="8" id="KW-0325">Glycoprotein</keyword>
<evidence type="ECO:0000256" key="3">
    <source>
        <dbReference type="ARBA" id="ARBA00004613"/>
    </source>
</evidence>
<dbReference type="Pfam" id="PF00041">
    <property type="entry name" value="fn3"/>
    <property type="match status" value="17"/>
</dbReference>
<feature type="domain" description="Fibronectin type-III" evidence="17">
    <location>
        <begin position="4315"/>
        <end position="4406"/>
    </location>
</feature>
<keyword evidence="10 13" id="KW-0424">Laminin EGF-like domain</keyword>
<keyword evidence="5" id="KW-0732">Signal</keyword>
<keyword evidence="4" id="KW-0964">Secreted</keyword>
<keyword evidence="19" id="KW-1185">Reference proteome</keyword>
<dbReference type="PROSITE" id="PS50027">
    <property type="entry name" value="EGF_LAM_2"/>
    <property type="match status" value="7"/>
</dbReference>
<dbReference type="PROSITE" id="PS01248">
    <property type="entry name" value="EGF_LAM_1"/>
    <property type="match status" value="2"/>
</dbReference>
<protein>
    <recommendedName>
        <fullName evidence="11">Usher syndrome type IIa protein homolog</fullName>
    </recommendedName>
    <alternativeName>
        <fullName evidence="12">Usher syndrome type-2A protein homolog</fullName>
    </alternativeName>
</protein>
<feature type="disulfide bond" evidence="13">
    <location>
        <begin position="575"/>
        <end position="589"/>
    </location>
</feature>
<feature type="domain" description="Fibronectin type-III" evidence="17">
    <location>
        <begin position="3840"/>
        <end position="3935"/>
    </location>
</feature>
<evidence type="ECO:0000256" key="11">
    <source>
        <dbReference type="ARBA" id="ARBA00080960"/>
    </source>
</evidence>
<dbReference type="CDD" id="cd00063">
    <property type="entry name" value="FN3"/>
    <property type="match status" value="30"/>
</dbReference>
<dbReference type="FunFam" id="2.60.40.10:FF:001030">
    <property type="entry name" value="Usherin"/>
    <property type="match status" value="1"/>
</dbReference>
<feature type="domain" description="Fibronectin type-III" evidence="17">
    <location>
        <begin position="3936"/>
        <end position="4023"/>
    </location>
</feature>
<dbReference type="SMART" id="SM00060">
    <property type="entry name" value="FN3"/>
    <property type="match status" value="33"/>
</dbReference>
<feature type="domain" description="Fibronectin type-III" evidence="17">
    <location>
        <begin position="3177"/>
        <end position="3271"/>
    </location>
</feature>
<feature type="domain" description="Fibronectin type-III" evidence="17">
    <location>
        <begin position="956"/>
        <end position="1058"/>
    </location>
</feature>
<evidence type="ECO:0000256" key="1">
    <source>
        <dbReference type="ARBA" id="ARBA00004316"/>
    </source>
</evidence>
<feature type="disulfide bond" evidence="13">
    <location>
        <begin position="512"/>
        <end position="521"/>
    </location>
</feature>
<dbReference type="FunFam" id="2.60.40.10:FF:001004">
    <property type="entry name" value="Usherin"/>
    <property type="match status" value="1"/>
</dbReference>
<dbReference type="OMA" id="LYMDGML"/>
<dbReference type="InterPro" id="IPR050713">
    <property type="entry name" value="RTP_Phos/Ushers"/>
</dbReference>
<dbReference type="FunFam" id="2.60.40.10:FF:001227">
    <property type="entry name" value="Usherin"/>
    <property type="match status" value="1"/>
</dbReference>
<feature type="disulfide bond" evidence="13">
    <location>
        <begin position="543"/>
        <end position="560"/>
    </location>
</feature>
<feature type="domain" description="Laminin EGF-like" evidence="16">
    <location>
        <begin position="490"/>
        <end position="540"/>
    </location>
</feature>
<dbReference type="PROSITE" id="PS50853">
    <property type="entry name" value="FN3"/>
    <property type="match status" value="30"/>
</dbReference>
<feature type="domain" description="Fibronectin type-III" evidence="17">
    <location>
        <begin position="2029"/>
        <end position="2126"/>
    </location>
</feature>
<dbReference type="GO" id="GO:0032420">
    <property type="term" value="C:stereocilium"/>
    <property type="evidence" value="ECO:0007669"/>
    <property type="project" value="UniProtKB-ARBA"/>
</dbReference>
<keyword evidence="7 13" id="KW-1015">Disulfide bond</keyword>
<dbReference type="FunFam" id="2.10.25.10:FF:000094">
    <property type="entry name" value="Laminin subunit alpha-2"/>
    <property type="match status" value="1"/>
</dbReference>
<name>A0A4W3JU77_CALMI</name>
<dbReference type="InterPro" id="IPR036116">
    <property type="entry name" value="FN3_sf"/>
</dbReference>
<dbReference type="FunFam" id="2.60.40.10:FF:001168">
    <property type="entry name" value="Usherin"/>
    <property type="match status" value="1"/>
</dbReference>
<feature type="domain" description="Fibronectin type-III" evidence="17">
    <location>
        <begin position="740"/>
        <end position="834"/>
    </location>
</feature>
<dbReference type="InterPro" id="IPR013783">
    <property type="entry name" value="Ig-like_fold"/>
</dbReference>
<feature type="disulfide bond" evidence="13">
    <location>
        <begin position="524"/>
        <end position="538"/>
    </location>
</feature>
<dbReference type="SMART" id="SM00180">
    <property type="entry name" value="EGF_Lam"/>
    <property type="match status" value="8"/>
</dbReference>
<feature type="domain" description="Fibronectin type-III" evidence="17">
    <location>
        <begin position="3731"/>
        <end position="3839"/>
    </location>
</feature>
<sequence>MTCLGQRTNAALLFYVIKVILFMCCIPSRFVNSQGHFPRLENIGAFKNVSTVPSQATCGLPVRNMFCLSMTVVESVLSCTQQYCIQECPHRSFTPSYANLFSRGLGTCITEDKNDLRSGSSKNSTSFIFRNQTDCYTTPSLQNLEFGSSFTLTMWLKVDHGGIMTVIEKSTNDRTVFKLTTSGRGCIFYYRTSAGFQPPLLVNTRGKIPLNKWTHLAIQVFSKCIYYFQIHFTVCSVKGFGTSSRHEKSCQCKCKRRVSGRQCNQCQDGFYNLRFSDPDGCSPCNCNTSGTVNGDITCHQNSGQCKCKANVIGLMCDRCNFGFKHLNSFNLDGCDACNCNINGSQNQFCNQYSGQCDCRANVRGLHCDICSDNLYGLDAAGCKYCDCESAGTIPGTVCDAKIGQCLCKPNVGRRRCDVCLDGYYSLQPSHSAGCLACDCKAAGTIKGLLICDKSTGQCLCKANVTGLQCNQCAPRTFNLTSSNLQGCQWCHCDPTGIVDGNGCNQSDGQCVCQRNRLGKKCDQCRSGFKLPSGNSTGCLPCECHPIGSKHQSCDGFTGQCVCRDPSVTGKHCNLCKNHYFSFNQGAGSCQPCNCNPAGSVNGTCHQTNGQCFCKLFVIGLKCDVCVPGTSHLDVDNTFGCSNTPTQQPSPTGHIVSSTTIDLSWGPPDSPNTNALMYTLYRNGEEIHVMKDRHPFGSQNFNDTGLTPYTLYSYYIVASNVHGSTRSSVASYRTEAGLPNGLLNLSRFGYVGPQSISFNWTTPSNASGPIERYILRSTTSGSHLDQMHYEGLETLVTLNDLAPFTNYTFTVQACTTGGCAESNAVVEITEQAPPKGQAPPVISTLSATMLFVEWTAPVHPNGIIIRYELYMQGPSQANGNRNPPERRVFQDSGWLNPHLVIESPNENALTPPQTNTTISDLEPFAEYEFRVFAVNMAGSTYSPWASGRTAEAAPLFMPAPSVSPLSSSALNVTWVQPSKNSTRGEVIGYSINIVEAQTANEFAPPVVSRVRSTLKLFQAYTVTDLKPYRSYNFTVTLCNQIGCTTSEPGSGQTGAAAPAGQGAPRVEGLNSTVMKIFWQPPMDLNGPPPVYQLERMDTSLFSHLAHVERGTRFPGHGYLKFPTSTLPVNTYFTGIKISFRTSQLDGVILFAVSVGNQEEYVVLQLRNGRPFFLFDPQGSAVAITPINDGRQKFNDNQWHHITATRTRAEGTIVVDGQYKGSALAPSGNTIIGDNTGVFIGGLPQDFNILRDDAEVLPNGFVGCLGDIRIKKSDTPNEVWEPLDWDSAEEKVGVYHSWEGCPNVLADGAHFLGQGYLELFSGVFSGGKQFEISFELRTDQLNGLLLFAYNKGRKTYLAAELHNGTLSFMFNTNSSVTRVDLWLGLSYCDGKWKSVVLKKHGTMASVSVDGQMENKLVSDNEEELYINSPVYLGGIPEILKSVIPVYCFHYLPGFGGCIKDVRFTKDAVVNLAAASTIAVRVNLDGCLSTDSPGNCRGNDSILVYTERAQSVYDYGLQPFTEYLYRVIGSNEGGSTFGPWERGRTRETVPQSVPTPSRFHSINGYRVEVSWDEPAEVRGVIEKCILKAYNEDSPSTPPIRADFTDIHALAGNLTGLIPFTNYSLTMTICTKAGCAESARARNITTPEEAPEDVRTPSAVALSNSLLVSWPLPEQPNGIITHYSLFKEDRLIYTGHKQTFNVTGLAAYTPHRFVLEACTVVGCTNSSRVTLLTAQLPPSHVDAPSLTILDSRSIYVQWRAPAEVNGILERYLLYVSTPEGSFNTTDLVYNSSDLFLDFTMRQLVPGTRYFVRLSICNGGGCTLSKASIAKTEESTPENVPVPNIKSYSSDSFNILWTEPEFPNGIVVLYGLFMNGVLVENSSSLFSYYVSDLMPWSLHTFHVQACTAKGCAIGPSVDARTLESAPMGSILLTVASEGARSVRVKWTAPSRPNGLLTYSVIFTGLFYVERAKNNYSTKSRTQILYRCAESDIWVSVGGLLPYSDYTVQINASNSQGYVMSELAAITMPPGAPDGVLPPRLSSATPTSLQVAWSAPAHNNAPGLPRYQLQTRLAHSTGDISDLLPNPTAALSYAATGLRPYTAYEFRLIASNRYGSIISEWARMVTAEDRPGLMDPPFLLDVKSQSLLVMWQHPSQPNGNITHCSVYQNGSRRVQLSGHSIRYTVSHLRPYTSYIFQVECCTAVGCSLSPESHLVQTLPDAPEDIPKPELYSDTPTSVLISWQEPVQPNGLIDSFVIERKIKGTEEISTLVTTKVEQPMRYVDHSVALNPWTTYEYRILVSTVNGGTNTSAWAQVTTRPSRPTGIQPPQVQALEPNSVQVTWQPPLMVNGEILHYEIRMPDPRVKISNTSALHYKVLNLIPFTNYSVTIVACTGGGGYTGGCTESLPTGFTTHPTNPQDISSLAVTPISESFIAVSWQPPTRPNGPNVRYELLRHKSQQPLTPNPPEDLNLWLNIYSGTQMYYEDKGLNRYTMYKYKLVVSNDAGYTAGEEVTATTLAGVPVRGSNLTAEAVNHTTVEAEWSRPTLEDLQGDVECYILHINSTTFSNSTFFPADVNYTLLGNLRPNTEYQLSIEVFNSAHSVRSETVHVTTSDGEPEGMLPPEVIVINSTAVRVIWTSPSNPNGLVTEYSIYVNNKRHQTAMNLPGSFILTDLSPFTVYEIQVEVCTVYVCVKSNITQITTVEDEPGDIAAPHIHVISSRSLRIDWTSPGRPNGILKGYELWRSTLHHCVEIMSPKANQQCTYVECKRIENICEHACYQPLSQVCCDGVLYSRQPGYTCCDDRYVASSFNSSVVCCSGQLYAFQPGYQCCGNYYVRVLPGEVCCPIVDRNQISVGIGDSCCGGHLYFKEGDQICCANSLHDGFNQQCCGGQAVSKAHVCCGDEEIGTTYTPITGMVCCGQDLVNASIALCCSGPDGSRKSHISDASQMKCCGTELISGNEECCNGVAYNPSKQVCADRTSSGTVLKRACGVGILCPLSQEATAYCGKCDFNTATHICTWSEGASASTAVNEDKNERLCYWPVETIYTGGPSRYTFTDTNLDPYVTYDYKIAAWNSYGRGFSNISQATTEQDVPWGVHPPEWSKVDRRKDMIKLNWRAPAQSNGIITHYIVLRDGTERFRGTDFSFTDTGGIQPYQEYSYQLRACSIAGCADSSKVVATTIQEVPENVHPPTIAALSATSLQLMWRLPAAPNGIIHEYQIHQTGTGIIYADTTGKMQFIVTGLQPHNNYSFTVTACTSAGCSTSQPATSRTLQASPQGIWPKPCHVIVNSSTVELYWTEPEKPNGIITQFRLLRDNAVIYTGTRRNRNYTDAGLQPDTRYVYQLEASTGGGKNRSKNYVVQTPISTPEQIPAPYNASVNSSYSLFVAWTPPGTVNVWTDQAIIRPAGQAQFLLVEGLNPFTDYEIRIQACQSGGCGVGERKHVKTTEAPPQGQKPPVVTPVGSVVLEVKWFCPQKPNGIITSYLLYRQPFGTLEELLIFIWSEGALEFIDASDTLQPYTKYKYRIRARNSKGSVDSLWASVQTLEALPQGMAAPSAQATSAFSVLLDWTVPSSPNGVISQYHIVYQERRNDPTISTSAFTTMTVPGTSHQAHVFGLKPFTVYNIHVLAMNNAGQLASPWASVRTLEASPSGLSNFTVEGRECGHALLLKWAEPTNPNGIIKTYSIFSDDNLEFGGLTRQFLFRRLEPYTVYTLMLEACTKAGCTRSLPQAIRTDEASPASQPAPVPQSVNATQVEVRWIRPVNANGKIIQYELMRRSSRQTGYYQGTKAILVDEEAVFREYDTGKDEYVFIDCNLKPWTIYEYKVRSWNSVGHADSPWVVVETRQAAPSGLAAPKVQHVPDNPHKLVISWSSPEKINGVLQSYRLQRDNILFPFSFDASTFNYTDDSLMAYKVYNYAVIACTMGGCSTSEPAKMRTLETAPAFVNPPTIQTISPTQINASWTAPVIQNGKISEYRLLVNNKLSHSGQRLSMLVSGLQPYTQYHFVLIVCTDGGCTSSSSVSNWTTEAPPSNMGAPRLQVTGSESIEITWKQPAIPNGKIRSYELTRDGVLIYAGPENRYHDFTLTPGVEYSYTVAANNSQGSTISPTVRATTNPSAPSGVAPPMLHAWSASDILVNWELPAQTNGEIVNYTVLNHDFTTTEIIDFIFTPPHASFLSRSLSLTGLKVYSRYEVRIEACTVLGCASSEWASIRTLEAPPRSQPAPLIELDRNIKGIRSMFLISWTKPQQPNGKILYYELYRRQVPRLPLDARMTFLYNGSSTSFQDAMLLPYTAYEYQVWSVNSAGRTFSAWSRARTGQAPPEGLYAPTFLTVFSTSAVVNISPPNKPNGVVTLYRVFARSRSRGTDMLLSEGTSTQQTIHELQPFTTYSVGVEACTCFRCCSKGPIANFVTRPSAPFNQPSPQPKSVKSRNAILQWNTPLSPNGVIQSYKLQMRITCPQPVQPTAQHCAAGSVKAVYSGIGQSFNLTNLLPYTSYSFQVISYNSVGSTVSDWSTITTQKEMPQYRAPFKVTSNLTAIYLDWRQTFQLNGRLREYVLTENNVRLFCIFHGVALQISFILCLFLYKKNLFSRTPFYSELWFIILMAILGLLFVAIILALLLQRAVNKQPYKRERPPLVPLQKRTNVPNESFMGLTDTKIPEPGSQLSNRTMSVLRVPSQNQLSQVYSKTSLHRSVSQLINTHDKKSLLEDSMWDSLLQGRDSGMYPDDEELLESIKGFSTVTKEHTIFTDTQL</sequence>
<dbReference type="FunFam" id="2.60.40.10:FF:001100">
    <property type="entry name" value="Usherin"/>
    <property type="match status" value="1"/>
</dbReference>
<comment type="subcellular location">
    <subcellularLocation>
        <location evidence="1">Cell projection</location>
    </subcellularLocation>
    <subcellularLocation>
        <location evidence="2">Photoreceptor inner segment</location>
    </subcellularLocation>
    <subcellularLocation>
        <location evidence="3">Secreted</location>
    </subcellularLocation>
</comment>
<evidence type="ECO:0000259" key="15">
    <source>
        <dbReference type="PROSITE" id="PS50025"/>
    </source>
</evidence>
<dbReference type="SMART" id="SM00282">
    <property type="entry name" value="LamG"/>
    <property type="match status" value="2"/>
</dbReference>
<feature type="disulfide bond" evidence="13">
    <location>
        <begin position="339"/>
        <end position="356"/>
    </location>
</feature>
<proteinExistence type="predicted"/>
<evidence type="ECO:0000313" key="18">
    <source>
        <dbReference type="Ensembl" id="ENSCMIP00000042691.1"/>
    </source>
</evidence>
<feature type="disulfide bond" evidence="13">
    <location>
        <begin position="613"/>
        <end position="622"/>
    </location>
</feature>
<feature type="disulfide bond" evidence="13">
    <location>
        <begin position="460"/>
        <end position="469"/>
    </location>
</feature>
<reference evidence="18" key="4">
    <citation type="submission" date="2025-08" db="UniProtKB">
        <authorList>
            <consortium name="Ensembl"/>
        </authorList>
    </citation>
    <scope>IDENTIFICATION</scope>
</reference>
<dbReference type="FunFam" id="2.60.120.200:FF:000126">
    <property type="entry name" value="usherin"/>
    <property type="match status" value="1"/>
</dbReference>
<feature type="domain" description="Laminin EGF-like" evidence="16">
    <location>
        <begin position="437"/>
        <end position="489"/>
    </location>
</feature>
<evidence type="ECO:0000256" key="8">
    <source>
        <dbReference type="ARBA" id="ARBA00023180"/>
    </source>
</evidence>
<dbReference type="GO" id="GO:0032391">
    <property type="term" value="C:photoreceptor connecting cilium"/>
    <property type="evidence" value="ECO:0007669"/>
    <property type="project" value="UniProtKB-ARBA"/>
</dbReference>
<feature type="domain" description="Fibronectin type-III" evidence="17">
    <location>
        <begin position="3644"/>
        <end position="3729"/>
    </location>
</feature>
<organism evidence="18 19">
    <name type="scientific">Callorhinchus milii</name>
    <name type="common">Ghost shark</name>
    <dbReference type="NCBI Taxonomy" id="7868"/>
    <lineage>
        <taxon>Eukaryota</taxon>
        <taxon>Metazoa</taxon>
        <taxon>Chordata</taxon>
        <taxon>Craniata</taxon>
        <taxon>Vertebrata</taxon>
        <taxon>Chondrichthyes</taxon>
        <taxon>Holocephali</taxon>
        <taxon>Chimaeriformes</taxon>
        <taxon>Callorhinchidae</taxon>
        <taxon>Callorhinchus</taxon>
    </lineage>
</organism>
<evidence type="ECO:0000256" key="2">
    <source>
        <dbReference type="ARBA" id="ARBA00004437"/>
    </source>
</evidence>
<dbReference type="Gene3D" id="2.60.40.10">
    <property type="entry name" value="Immunoglobulins"/>
    <property type="match status" value="32"/>
</dbReference>
<dbReference type="FunFam" id="2.60.40.10:FF:001176">
    <property type="entry name" value="Usherin"/>
    <property type="match status" value="1"/>
</dbReference>
<dbReference type="FunFam" id="2.60.40.10:FF:001099">
    <property type="entry name" value="Usherin"/>
    <property type="match status" value="1"/>
</dbReference>
<feature type="transmembrane region" description="Helical" evidence="14">
    <location>
        <begin position="4587"/>
        <end position="4611"/>
    </location>
</feature>
<feature type="domain" description="Laminin EGF-like" evidence="16">
    <location>
        <begin position="541"/>
        <end position="591"/>
    </location>
</feature>
<dbReference type="PANTHER" id="PTHR46957">
    <property type="entry name" value="CYTOKINE RECEPTOR"/>
    <property type="match status" value="1"/>
</dbReference>
<dbReference type="FunFam" id="2.60.40.10:FF:001023">
    <property type="entry name" value="usherin"/>
    <property type="match status" value="1"/>
</dbReference>
<accession>A0A4W3JU77</accession>
<feature type="domain" description="Fibronectin type-III" evidence="17">
    <location>
        <begin position="2215"/>
        <end position="2314"/>
    </location>
</feature>
<keyword evidence="6" id="KW-0677">Repeat</keyword>
<dbReference type="Gene3D" id="2.60.120.200">
    <property type="match status" value="3"/>
</dbReference>
<feature type="domain" description="Fibronectin type-III" evidence="17">
    <location>
        <begin position="4213"/>
        <end position="4314"/>
    </location>
</feature>
<evidence type="ECO:0000256" key="9">
    <source>
        <dbReference type="ARBA" id="ARBA00023273"/>
    </source>
</evidence>
<feature type="domain" description="Fibronectin type-III" evidence="17">
    <location>
        <begin position="2410"/>
        <end position="2513"/>
    </location>
</feature>
<feature type="disulfide bond" evidence="13">
    <location>
        <begin position="541"/>
        <end position="553"/>
    </location>
</feature>
<evidence type="ECO:0000259" key="16">
    <source>
        <dbReference type="PROSITE" id="PS50027"/>
    </source>
</evidence>
<dbReference type="FunFam" id="2.60.40.10:FF:001716">
    <property type="entry name" value="Usherin"/>
    <property type="match status" value="1"/>
</dbReference>
<feature type="domain" description="Fibronectin type-III" evidence="17">
    <location>
        <begin position="1733"/>
        <end position="1834"/>
    </location>
</feature>
<feature type="domain" description="Fibronectin type-III" evidence="17">
    <location>
        <begin position="2127"/>
        <end position="2214"/>
    </location>
</feature>
<feature type="disulfide bond" evidence="13">
    <location>
        <begin position="358"/>
        <end position="367"/>
    </location>
</feature>
<dbReference type="FunFam" id="2.60.40.10:FF:001037">
    <property type="entry name" value="Usherin"/>
    <property type="match status" value="1"/>
</dbReference>
<feature type="domain" description="Fibronectin type-III" evidence="17">
    <location>
        <begin position="4411"/>
        <end position="4512"/>
    </location>
</feature>
<evidence type="ECO:0000256" key="12">
    <source>
        <dbReference type="ARBA" id="ARBA00082367"/>
    </source>
</evidence>
<dbReference type="STRING" id="7868.ENSCMIP00000042691"/>
<reference evidence="18" key="5">
    <citation type="submission" date="2025-09" db="UniProtKB">
        <authorList>
            <consortium name="Ensembl"/>
        </authorList>
    </citation>
    <scope>IDENTIFICATION</scope>
</reference>
<feature type="domain" description="Fibronectin type-III" evidence="17">
    <location>
        <begin position="1550"/>
        <end position="1645"/>
    </location>
</feature>
<dbReference type="PRINTS" id="PR00011">
    <property type="entry name" value="EGFLAMININ"/>
</dbReference>
<dbReference type="SUPFAM" id="SSF49899">
    <property type="entry name" value="Concanavalin A-like lectins/glucanases"/>
    <property type="match status" value="3"/>
</dbReference>
<dbReference type="CDD" id="cd00110">
    <property type="entry name" value="LamG"/>
    <property type="match status" value="2"/>
</dbReference>
<feature type="disulfide bond" evidence="13">
    <location>
        <begin position="307"/>
        <end position="316"/>
    </location>
</feature>
<dbReference type="FunFam" id="2.60.40.10:FF:001285">
    <property type="entry name" value="Usherin"/>
    <property type="match status" value="1"/>
</dbReference>
<evidence type="ECO:0000259" key="17">
    <source>
        <dbReference type="PROSITE" id="PS50853"/>
    </source>
</evidence>
<comment type="caution">
    <text evidence="13">Lacks conserved residue(s) required for the propagation of feature annotation.</text>
</comment>
<evidence type="ECO:0000256" key="5">
    <source>
        <dbReference type="ARBA" id="ARBA00022729"/>
    </source>
</evidence>
<feature type="domain" description="Fibronectin type-III" evidence="17">
    <location>
        <begin position="644"/>
        <end position="736"/>
    </location>
</feature>
<dbReference type="GO" id="GO:0001917">
    <property type="term" value="C:photoreceptor inner segment"/>
    <property type="evidence" value="ECO:0007669"/>
    <property type="project" value="UniProtKB-SubCell"/>
</dbReference>
<evidence type="ECO:0000256" key="6">
    <source>
        <dbReference type="ARBA" id="ARBA00022737"/>
    </source>
</evidence>
<dbReference type="FunFam" id="2.60.40.10:FF:000991">
    <property type="entry name" value="Usherin"/>
    <property type="match status" value="1"/>
</dbReference>
<dbReference type="InterPro" id="IPR003961">
    <property type="entry name" value="FN3_dom"/>
</dbReference>
<feature type="domain" description="Laminin G" evidence="15">
    <location>
        <begin position="1107"/>
        <end position="1299"/>
    </location>
</feature>
<dbReference type="Pfam" id="PF02210">
    <property type="entry name" value="Laminin_G_2"/>
    <property type="match status" value="2"/>
</dbReference>
<dbReference type="GO" id="GO:0005576">
    <property type="term" value="C:extracellular region"/>
    <property type="evidence" value="ECO:0007669"/>
    <property type="project" value="UniProtKB-SubCell"/>
</dbReference>
<feature type="domain" description="Fibronectin type-III" evidence="17">
    <location>
        <begin position="4109"/>
        <end position="4211"/>
    </location>
</feature>
<feature type="domain" description="Fibronectin type-III" evidence="17">
    <location>
        <begin position="1646"/>
        <end position="1732"/>
    </location>
</feature>
<dbReference type="SUPFAM" id="SSF57196">
    <property type="entry name" value="EGF/Laminin"/>
    <property type="match status" value="6"/>
</dbReference>
<dbReference type="SUPFAM" id="SSF49265">
    <property type="entry name" value="Fibronectin type III"/>
    <property type="match status" value="20"/>
</dbReference>
<feature type="domain" description="Fibronectin type-III" evidence="17">
    <location>
        <begin position="835"/>
        <end position="951"/>
    </location>
</feature>
<feature type="domain" description="Fibronectin type-III" evidence="17">
    <location>
        <begin position="1835"/>
        <end position="1922"/>
    </location>
</feature>
<feature type="domain" description="Fibronectin type-III" evidence="17">
    <location>
        <begin position="2612"/>
        <end position="2701"/>
    </location>
</feature>
<keyword evidence="14" id="KW-1133">Transmembrane helix</keyword>
<feature type="domain" description="Laminin EGF-like" evidence="16">
    <location>
        <begin position="337"/>
        <end position="384"/>
    </location>
</feature>
<reference evidence="19" key="3">
    <citation type="journal article" date="2014" name="Nature">
        <title>Elephant shark genome provides unique insights into gnathostome evolution.</title>
        <authorList>
            <consortium name="International Elephant Shark Genome Sequencing Consortium"/>
            <person name="Venkatesh B."/>
            <person name="Lee A.P."/>
            <person name="Ravi V."/>
            <person name="Maurya A.K."/>
            <person name="Lian M.M."/>
            <person name="Swann J.B."/>
            <person name="Ohta Y."/>
            <person name="Flajnik M.F."/>
            <person name="Sutoh Y."/>
            <person name="Kasahara M."/>
            <person name="Hoon S."/>
            <person name="Gangu V."/>
            <person name="Roy S.W."/>
            <person name="Irimia M."/>
            <person name="Korzh V."/>
            <person name="Kondrychyn I."/>
            <person name="Lim Z.W."/>
            <person name="Tay B.H."/>
            <person name="Tohari S."/>
            <person name="Kong K.W."/>
            <person name="Ho S."/>
            <person name="Lorente-Galdos B."/>
            <person name="Quilez J."/>
            <person name="Marques-Bonet T."/>
            <person name="Raney B.J."/>
            <person name="Ingham P.W."/>
            <person name="Tay A."/>
            <person name="Hillier L.W."/>
            <person name="Minx P."/>
            <person name="Boehm T."/>
            <person name="Wilson R.K."/>
            <person name="Brenner S."/>
            <person name="Warren W.C."/>
        </authorList>
    </citation>
    <scope>NUCLEOTIDE SEQUENCE [LARGE SCALE GENOMIC DNA]</scope>
</reference>
<feature type="domain" description="Fibronectin type-III" evidence="17">
    <location>
        <begin position="3442"/>
        <end position="3539"/>
    </location>
</feature>
<feature type="domain" description="Laminin EGF-like" evidence="16">
    <location>
        <begin position="284"/>
        <end position="336"/>
    </location>
</feature>
<feature type="domain" description="Fibronectin type-III" evidence="17">
    <location>
        <begin position="2517"/>
        <end position="2608"/>
    </location>
</feature>
<feature type="disulfide bond" evidence="13">
    <location>
        <begin position="337"/>
        <end position="349"/>
    </location>
</feature>
<dbReference type="FunFam" id="2.60.40.10:FF:002683">
    <property type="entry name" value="Predicted protein"/>
    <property type="match status" value="1"/>
</dbReference>
<keyword evidence="14" id="KW-0472">Membrane</keyword>
<evidence type="ECO:0000256" key="4">
    <source>
        <dbReference type="ARBA" id="ARBA00022525"/>
    </source>
</evidence>
<feature type="disulfide bond" evidence="13">
    <location>
        <begin position="407"/>
        <end position="416"/>
    </location>
</feature>
<feature type="transmembrane region" description="Helical" evidence="14">
    <location>
        <begin position="12"/>
        <end position="31"/>
    </location>
</feature>
<dbReference type="FunFam" id="2.60.40.10:FF:001379">
    <property type="entry name" value="Usherin"/>
    <property type="match status" value="1"/>
</dbReference>
<feature type="domain" description="Laminin EGF-like" evidence="16">
    <location>
        <begin position="592"/>
        <end position="642"/>
    </location>
</feature>
<feature type="domain" description="Fibronectin type-III" evidence="17">
    <location>
        <begin position="4024"/>
        <end position="4108"/>
    </location>
</feature>
<dbReference type="PROSITE" id="PS50025">
    <property type="entry name" value="LAM_G_DOMAIN"/>
    <property type="match status" value="2"/>
</dbReference>
<feature type="domain" description="Fibronectin type-III" evidence="17">
    <location>
        <begin position="2318"/>
        <end position="2409"/>
    </location>
</feature>
<feature type="disulfide bond" evidence="13">
    <location>
        <begin position="592"/>
        <end position="604"/>
    </location>
</feature>
<dbReference type="Proteomes" id="UP000314986">
    <property type="component" value="Unassembled WGS sequence"/>
</dbReference>
<dbReference type="FunFam" id="2.10.25.10:FF:000275">
    <property type="entry name" value="usherin"/>
    <property type="match status" value="1"/>
</dbReference>
<reference evidence="19" key="1">
    <citation type="journal article" date="2006" name="Science">
        <title>Ancient noncoding elements conserved in the human genome.</title>
        <authorList>
            <person name="Venkatesh B."/>
            <person name="Kirkness E.F."/>
            <person name="Loh Y.H."/>
            <person name="Halpern A.L."/>
            <person name="Lee A.P."/>
            <person name="Johnson J."/>
            <person name="Dandona N."/>
            <person name="Viswanathan L.D."/>
            <person name="Tay A."/>
            <person name="Venter J.C."/>
            <person name="Strausberg R.L."/>
            <person name="Brenner S."/>
        </authorList>
    </citation>
    <scope>NUCLEOTIDE SEQUENCE [LARGE SCALE GENOMIC DNA]</scope>
</reference>
<feature type="domain" description="Laminin G" evidence="15">
    <location>
        <begin position="1304"/>
        <end position="1484"/>
    </location>
</feature>
<evidence type="ECO:0000256" key="10">
    <source>
        <dbReference type="ARBA" id="ARBA00023292"/>
    </source>
</evidence>
<reference evidence="19" key="2">
    <citation type="journal article" date="2007" name="PLoS Biol.">
        <title>Survey sequencing and comparative analysis of the elephant shark (Callorhinchus milii) genome.</title>
        <authorList>
            <person name="Venkatesh B."/>
            <person name="Kirkness E.F."/>
            <person name="Loh Y.H."/>
            <person name="Halpern A.L."/>
            <person name="Lee A.P."/>
            <person name="Johnson J."/>
            <person name="Dandona N."/>
            <person name="Viswanathan L.D."/>
            <person name="Tay A."/>
            <person name="Venter J.C."/>
            <person name="Strausberg R.L."/>
            <person name="Brenner S."/>
        </authorList>
    </citation>
    <scope>NUCLEOTIDE SEQUENCE [LARGE SCALE GENOMIC DNA]</scope>
</reference>
<dbReference type="InterPro" id="IPR001791">
    <property type="entry name" value="Laminin_G"/>
</dbReference>
<evidence type="ECO:0000256" key="13">
    <source>
        <dbReference type="PROSITE-ProRule" id="PRU00460"/>
    </source>
</evidence>
<dbReference type="FunFam" id="2.60.40.10:FF:001052">
    <property type="entry name" value="Usherin"/>
    <property type="match status" value="1"/>
</dbReference>
<dbReference type="Pfam" id="PF00053">
    <property type="entry name" value="EGF_laminin"/>
    <property type="match status" value="8"/>
</dbReference>
<dbReference type="FunFam" id="2.60.40.10:FF:001085">
    <property type="entry name" value="Usherin"/>
    <property type="match status" value="1"/>
</dbReference>
<keyword evidence="9" id="KW-0966">Cell projection</keyword>
<dbReference type="InterPro" id="IPR002049">
    <property type="entry name" value="LE_dom"/>
</dbReference>
<feature type="domain" description="Fibronectin type-III" evidence="17">
    <location>
        <begin position="3273"/>
        <end position="3362"/>
    </location>
</feature>
<feature type="domain" description="Laminin EGF-like" evidence="16">
    <location>
        <begin position="385"/>
        <end position="436"/>
    </location>
</feature>
<evidence type="ECO:0000256" key="14">
    <source>
        <dbReference type="SAM" id="Phobius"/>
    </source>
</evidence>
<feature type="disulfide bond" evidence="13">
    <location>
        <begin position="594"/>
        <end position="611"/>
    </location>
</feature>
<dbReference type="GeneTree" id="ENSGT00940000158456"/>
<feature type="domain" description="Fibronectin type-III" evidence="17">
    <location>
        <begin position="1923"/>
        <end position="2025"/>
    </location>
</feature>
<dbReference type="CDD" id="cd00055">
    <property type="entry name" value="EGF_Lam"/>
    <property type="match status" value="8"/>
</dbReference>
<dbReference type="FunFam" id="2.60.40.10:FF:001882">
    <property type="entry name" value="Usherin"/>
    <property type="match status" value="1"/>
</dbReference>
<feature type="domain" description="Fibronectin type-III" evidence="17">
    <location>
        <begin position="3089"/>
        <end position="3176"/>
    </location>
</feature>
<dbReference type="InterPro" id="IPR013320">
    <property type="entry name" value="ConA-like_dom_sf"/>
</dbReference>
<dbReference type="Gene3D" id="2.10.25.10">
    <property type="entry name" value="Laminin"/>
    <property type="match status" value="8"/>
</dbReference>
<dbReference type="FunFam" id="2.60.40.10:FF:000819">
    <property type="entry name" value="Usherin"/>
    <property type="match status" value="1"/>
</dbReference>
<dbReference type="FunFam" id="2.10.25.10:FF:000090">
    <property type="entry name" value="laminin subunit alpha"/>
    <property type="match status" value="4"/>
</dbReference>
<evidence type="ECO:0000256" key="7">
    <source>
        <dbReference type="ARBA" id="ARBA00023157"/>
    </source>
</evidence>
<dbReference type="PANTHER" id="PTHR46957:SF7">
    <property type="entry name" value="USHERIN"/>
    <property type="match status" value="1"/>
</dbReference>